<accession>A0AAF0F722</accession>
<keyword evidence="15" id="KW-1185">Reference proteome</keyword>
<evidence type="ECO:0000259" key="13">
    <source>
        <dbReference type="Pfam" id="PF01529"/>
    </source>
</evidence>
<keyword evidence="4 11" id="KW-1133">Transmembrane helix</keyword>
<gene>
    <name evidence="14" type="ORF">MJAP1_003907</name>
</gene>
<dbReference type="EC" id="2.3.1.225" evidence="11"/>
<feature type="transmembrane region" description="Helical" evidence="11">
    <location>
        <begin position="305"/>
        <end position="327"/>
    </location>
</feature>
<dbReference type="EMBL" id="CP119965">
    <property type="protein sequence ID" value="WFD40916.1"/>
    <property type="molecule type" value="Genomic_DNA"/>
</dbReference>
<comment type="domain">
    <text evidence="11">The DHHC domain is required for palmitoyltransferase activity.</text>
</comment>
<dbReference type="AlphaFoldDB" id="A0AAF0F722"/>
<evidence type="ECO:0000256" key="5">
    <source>
        <dbReference type="ARBA" id="ARBA00023136"/>
    </source>
</evidence>
<sequence>MGDQHGCAAKLRRVGIGPKEHVQDGGPPPPEPWPIRYANVALIAVSIVWTCIVYLWRICYPMLTKKPYALGSRAAGIVLLVLFCILWCMVLWSYVMVVVSPPGYVRELFDEQEAPDYGATSHTPAQPIAMAPQPQPEVQQEEVSSVRNTQPFSPPNEREARWAAFENDASDVLTRDAPSEPVRDATNSIEMQPSTPDLTTSVAPETTTMAEMLADEPPRTDKPTSSMQALPTAPPPKMPKPARVPQNPPLYAPPELYCSRCQRPRPPRAHHCRRCGTCVLRMDHHCPWIGGCVGAQNYRFYVNTVFWTFVLTIFVIVSVAVLFARGVLSHGSGHWSTVIHNWDVDGYLISVLAISFFYFLFTGSLFMIHMELSMLNVTSVEQRAINSDRTYEGVLLKRYYSFHGEGGTLGSGLVGAIRRYRARRALLDEWNLEWGKRTREGNPWWMRSRAELAYATDSDSARRRAANLEKVMGLEGGESVASVVQAPTSTTFGATPLLNMELSIGKPYTWFLPMARAKPTAGIHFPLNPRYSELGAWRPRSEWPDLCQT</sequence>
<feature type="region of interest" description="Disordered" evidence="12">
    <location>
        <begin position="214"/>
        <end position="243"/>
    </location>
</feature>
<proteinExistence type="inferred from homology"/>
<protein>
    <recommendedName>
        <fullName evidence="11">Palmitoyltransferase</fullName>
        <ecNumber evidence="11">2.3.1.225</ecNumber>
    </recommendedName>
</protein>
<dbReference type="PANTHER" id="PTHR22883:SF23">
    <property type="entry name" value="PALMITOYLTRANSFERASE ZDHHC6"/>
    <property type="match status" value="1"/>
</dbReference>
<dbReference type="GeneID" id="85227558"/>
<name>A0AAF0F722_9BASI</name>
<feature type="compositionally biased region" description="Polar residues" evidence="12">
    <location>
        <begin position="185"/>
        <end position="201"/>
    </location>
</feature>
<feature type="domain" description="Palmitoyltransferase DHHC" evidence="13">
    <location>
        <begin position="255"/>
        <end position="382"/>
    </location>
</feature>
<evidence type="ECO:0000256" key="8">
    <source>
        <dbReference type="ARBA" id="ARBA00023315"/>
    </source>
</evidence>
<feature type="transmembrane region" description="Helical" evidence="11">
    <location>
        <begin position="76"/>
        <end position="99"/>
    </location>
</feature>
<feature type="compositionally biased region" description="Low complexity" evidence="12">
    <location>
        <begin position="124"/>
        <end position="146"/>
    </location>
</feature>
<keyword evidence="5 11" id="KW-0472">Membrane</keyword>
<evidence type="ECO:0000256" key="11">
    <source>
        <dbReference type="RuleBase" id="RU079119"/>
    </source>
</evidence>
<evidence type="ECO:0000256" key="10">
    <source>
        <dbReference type="ARBA" id="ARBA00048048"/>
    </source>
</evidence>
<keyword evidence="7" id="KW-0449">Lipoprotein</keyword>
<feature type="compositionally biased region" description="Basic and acidic residues" evidence="12">
    <location>
        <begin position="173"/>
        <end position="183"/>
    </location>
</feature>
<dbReference type="InterPro" id="IPR001594">
    <property type="entry name" value="Palmitoyltrfase_DHHC"/>
</dbReference>
<dbReference type="PANTHER" id="PTHR22883">
    <property type="entry name" value="ZINC FINGER DHHC DOMAIN CONTAINING PROTEIN"/>
    <property type="match status" value="1"/>
</dbReference>
<organism evidence="14 15">
    <name type="scientific">Malassezia japonica</name>
    <dbReference type="NCBI Taxonomy" id="223818"/>
    <lineage>
        <taxon>Eukaryota</taxon>
        <taxon>Fungi</taxon>
        <taxon>Dikarya</taxon>
        <taxon>Basidiomycota</taxon>
        <taxon>Ustilaginomycotina</taxon>
        <taxon>Malasseziomycetes</taxon>
        <taxon>Malasseziales</taxon>
        <taxon>Malasseziaceae</taxon>
        <taxon>Malassezia</taxon>
    </lineage>
</organism>
<evidence type="ECO:0000256" key="9">
    <source>
        <dbReference type="ARBA" id="ARBA00038298"/>
    </source>
</evidence>
<keyword evidence="2 11" id="KW-0808">Transferase</keyword>
<dbReference type="Pfam" id="PF01529">
    <property type="entry name" value="DHHC"/>
    <property type="match status" value="1"/>
</dbReference>
<dbReference type="GO" id="GO:0006612">
    <property type="term" value="P:protein targeting to membrane"/>
    <property type="evidence" value="ECO:0007669"/>
    <property type="project" value="TreeGrafter"/>
</dbReference>
<keyword evidence="8 11" id="KW-0012">Acyltransferase</keyword>
<evidence type="ECO:0000256" key="3">
    <source>
        <dbReference type="ARBA" id="ARBA00022692"/>
    </source>
</evidence>
<evidence type="ECO:0000313" key="15">
    <source>
        <dbReference type="Proteomes" id="UP001217754"/>
    </source>
</evidence>
<evidence type="ECO:0000256" key="1">
    <source>
        <dbReference type="ARBA" id="ARBA00004141"/>
    </source>
</evidence>
<evidence type="ECO:0000313" key="14">
    <source>
        <dbReference type="EMBL" id="WFD40916.1"/>
    </source>
</evidence>
<dbReference type="InterPro" id="IPR039859">
    <property type="entry name" value="PFA4/ZDH16/20/ERF2-like"/>
</dbReference>
<dbReference type="GO" id="GO:0005783">
    <property type="term" value="C:endoplasmic reticulum"/>
    <property type="evidence" value="ECO:0007669"/>
    <property type="project" value="TreeGrafter"/>
</dbReference>
<evidence type="ECO:0000256" key="7">
    <source>
        <dbReference type="ARBA" id="ARBA00023288"/>
    </source>
</evidence>
<feature type="transmembrane region" description="Helical" evidence="11">
    <location>
        <begin position="347"/>
        <end position="368"/>
    </location>
</feature>
<evidence type="ECO:0000256" key="2">
    <source>
        <dbReference type="ARBA" id="ARBA00022679"/>
    </source>
</evidence>
<evidence type="ECO:0000256" key="6">
    <source>
        <dbReference type="ARBA" id="ARBA00023139"/>
    </source>
</evidence>
<comment type="similarity">
    <text evidence="9">Belongs to the DHHC palmitoyltransferase family. PFA5 subfamily.</text>
</comment>
<dbReference type="PROSITE" id="PS50216">
    <property type="entry name" value="DHHC"/>
    <property type="match status" value="1"/>
</dbReference>
<comment type="subcellular location">
    <subcellularLocation>
        <location evidence="1">Membrane</location>
        <topology evidence="1">Multi-pass membrane protein</topology>
    </subcellularLocation>
</comment>
<comment type="catalytic activity">
    <reaction evidence="10 11">
        <text>L-cysteinyl-[protein] + hexadecanoyl-CoA = S-hexadecanoyl-L-cysteinyl-[protein] + CoA</text>
        <dbReference type="Rhea" id="RHEA:36683"/>
        <dbReference type="Rhea" id="RHEA-COMP:10131"/>
        <dbReference type="Rhea" id="RHEA-COMP:11032"/>
        <dbReference type="ChEBI" id="CHEBI:29950"/>
        <dbReference type="ChEBI" id="CHEBI:57287"/>
        <dbReference type="ChEBI" id="CHEBI:57379"/>
        <dbReference type="ChEBI" id="CHEBI:74151"/>
        <dbReference type="EC" id="2.3.1.225"/>
    </reaction>
</comment>
<evidence type="ECO:0000256" key="12">
    <source>
        <dbReference type="SAM" id="MobiDB-lite"/>
    </source>
</evidence>
<feature type="transmembrane region" description="Helical" evidence="11">
    <location>
        <begin position="37"/>
        <end position="56"/>
    </location>
</feature>
<dbReference type="Proteomes" id="UP001217754">
    <property type="component" value="Chromosome 8"/>
</dbReference>
<keyword evidence="3 11" id="KW-0812">Transmembrane</keyword>
<reference evidence="14" key="1">
    <citation type="submission" date="2023-03" db="EMBL/GenBank/DDBJ databases">
        <title>Mating type loci evolution in Malassezia.</title>
        <authorList>
            <person name="Coelho M.A."/>
        </authorList>
    </citation>
    <scope>NUCLEOTIDE SEQUENCE</scope>
    <source>
        <strain evidence="14">CBS 9431</strain>
    </source>
</reference>
<dbReference type="GO" id="GO:0016020">
    <property type="term" value="C:membrane"/>
    <property type="evidence" value="ECO:0007669"/>
    <property type="project" value="UniProtKB-SubCell"/>
</dbReference>
<feature type="region of interest" description="Disordered" evidence="12">
    <location>
        <begin position="115"/>
        <end position="201"/>
    </location>
</feature>
<dbReference type="GO" id="GO:0019706">
    <property type="term" value="F:protein-cysteine S-palmitoyltransferase activity"/>
    <property type="evidence" value="ECO:0007669"/>
    <property type="project" value="UniProtKB-EC"/>
</dbReference>
<keyword evidence="6" id="KW-0564">Palmitate</keyword>
<dbReference type="GO" id="GO:0005794">
    <property type="term" value="C:Golgi apparatus"/>
    <property type="evidence" value="ECO:0007669"/>
    <property type="project" value="TreeGrafter"/>
</dbReference>
<dbReference type="RefSeq" id="XP_060123813.1">
    <property type="nucleotide sequence ID" value="XM_060267830.1"/>
</dbReference>
<evidence type="ECO:0000256" key="4">
    <source>
        <dbReference type="ARBA" id="ARBA00022989"/>
    </source>
</evidence>